<dbReference type="GO" id="GO:0016787">
    <property type="term" value="F:hydrolase activity"/>
    <property type="evidence" value="ECO:0007669"/>
    <property type="project" value="UniProtKB-KW"/>
</dbReference>
<dbReference type="AlphaFoldDB" id="A0A4Z0PMA8"/>
<accession>A0A4Z0PMA8</accession>
<dbReference type="InterPro" id="IPR000326">
    <property type="entry name" value="PAP2/HPO"/>
</dbReference>
<feature type="transmembrane region" description="Helical" evidence="7">
    <location>
        <begin position="102"/>
        <end position="119"/>
    </location>
</feature>
<dbReference type="CDD" id="cd03392">
    <property type="entry name" value="PAP2_like_2"/>
    <property type="match status" value="1"/>
</dbReference>
<evidence type="ECO:0000256" key="1">
    <source>
        <dbReference type="ARBA" id="ARBA00004651"/>
    </source>
</evidence>
<evidence type="ECO:0000256" key="5">
    <source>
        <dbReference type="ARBA" id="ARBA00022989"/>
    </source>
</evidence>
<keyword evidence="3 7" id="KW-0812">Transmembrane</keyword>
<evidence type="ECO:0000313" key="10">
    <source>
        <dbReference type="Proteomes" id="UP000297739"/>
    </source>
</evidence>
<evidence type="ECO:0000256" key="3">
    <source>
        <dbReference type="ARBA" id="ARBA00022692"/>
    </source>
</evidence>
<dbReference type="Pfam" id="PF01569">
    <property type="entry name" value="PAP2"/>
    <property type="match status" value="1"/>
</dbReference>
<keyword evidence="4" id="KW-0378">Hydrolase</keyword>
<feature type="transmembrane region" description="Helical" evidence="7">
    <location>
        <begin position="139"/>
        <end position="157"/>
    </location>
</feature>
<organism evidence="9 10">
    <name type="scientific">Hymenobacter elongatus</name>
    <dbReference type="NCBI Taxonomy" id="877208"/>
    <lineage>
        <taxon>Bacteria</taxon>
        <taxon>Pseudomonadati</taxon>
        <taxon>Bacteroidota</taxon>
        <taxon>Cytophagia</taxon>
        <taxon>Cytophagales</taxon>
        <taxon>Hymenobacteraceae</taxon>
        <taxon>Hymenobacter</taxon>
    </lineage>
</organism>
<dbReference type="OrthoDB" id="9773582at2"/>
<dbReference type="Gene3D" id="1.20.144.10">
    <property type="entry name" value="Phosphatidic acid phosphatase type 2/haloperoxidase"/>
    <property type="match status" value="2"/>
</dbReference>
<feature type="transmembrane region" description="Helical" evidence="7">
    <location>
        <begin position="69"/>
        <end position="95"/>
    </location>
</feature>
<dbReference type="SMART" id="SM00014">
    <property type="entry name" value="acidPPc"/>
    <property type="match status" value="1"/>
</dbReference>
<keyword evidence="6 7" id="KW-0472">Membrane</keyword>
<keyword evidence="2" id="KW-1003">Cell membrane</keyword>
<evidence type="ECO:0000256" key="6">
    <source>
        <dbReference type="ARBA" id="ARBA00023136"/>
    </source>
</evidence>
<evidence type="ECO:0000259" key="8">
    <source>
        <dbReference type="SMART" id="SM00014"/>
    </source>
</evidence>
<feature type="transmembrane region" description="Helical" evidence="7">
    <location>
        <begin position="12"/>
        <end position="36"/>
    </location>
</feature>
<comment type="subcellular location">
    <subcellularLocation>
        <location evidence="1">Cell membrane</location>
        <topology evidence="1">Multi-pass membrane protein</topology>
    </subcellularLocation>
</comment>
<dbReference type="InterPro" id="IPR036938">
    <property type="entry name" value="PAP2/HPO_sf"/>
</dbReference>
<feature type="transmembrane region" description="Helical" evidence="7">
    <location>
        <begin position="194"/>
        <end position="216"/>
    </location>
</feature>
<comment type="caution">
    <text evidence="9">The sequence shown here is derived from an EMBL/GenBank/DDBJ whole genome shotgun (WGS) entry which is preliminary data.</text>
</comment>
<reference evidence="9 10" key="1">
    <citation type="submission" date="2019-04" db="EMBL/GenBank/DDBJ databases">
        <authorList>
            <person name="Feng G."/>
            <person name="Zhang J."/>
            <person name="Zhu H."/>
        </authorList>
    </citation>
    <scope>NUCLEOTIDE SEQUENCE [LARGE SCALE GENOMIC DNA]</scope>
    <source>
        <strain evidence="9 10">JCM 17223</strain>
    </source>
</reference>
<evidence type="ECO:0000256" key="7">
    <source>
        <dbReference type="SAM" id="Phobius"/>
    </source>
</evidence>
<evidence type="ECO:0000313" key="9">
    <source>
        <dbReference type="EMBL" id="TGE16803.1"/>
    </source>
</evidence>
<keyword evidence="5 7" id="KW-1133">Transmembrane helix</keyword>
<keyword evidence="10" id="KW-1185">Reference proteome</keyword>
<dbReference type="GO" id="GO:0005886">
    <property type="term" value="C:plasma membrane"/>
    <property type="evidence" value="ECO:0007669"/>
    <property type="project" value="UniProtKB-SubCell"/>
</dbReference>
<protein>
    <submittedName>
        <fullName evidence="9">Phosphatase PAP2 family protein</fullName>
    </submittedName>
</protein>
<dbReference type="SUPFAM" id="SSF48317">
    <property type="entry name" value="Acid phosphatase/Vanadium-dependent haloperoxidase"/>
    <property type="match status" value="1"/>
</dbReference>
<dbReference type="Proteomes" id="UP000297739">
    <property type="component" value="Unassembled WGS sequence"/>
</dbReference>
<feature type="domain" description="Phosphatidic acid phosphatase type 2/haloperoxidase" evidence="8">
    <location>
        <begin position="101"/>
        <end position="209"/>
    </location>
</feature>
<evidence type="ECO:0000256" key="2">
    <source>
        <dbReference type="ARBA" id="ARBA00022475"/>
    </source>
</evidence>
<name>A0A4Z0PMA8_9BACT</name>
<feature type="transmembrane region" description="Helical" evidence="7">
    <location>
        <begin position="169"/>
        <end position="188"/>
    </location>
</feature>
<gene>
    <name evidence="9" type="ORF">E5J99_08825</name>
</gene>
<evidence type="ECO:0000256" key="4">
    <source>
        <dbReference type="ARBA" id="ARBA00022801"/>
    </source>
</evidence>
<proteinExistence type="predicted"/>
<dbReference type="PANTHER" id="PTHR14969:SF62">
    <property type="entry name" value="DECAPRENYLPHOSPHORYL-5-PHOSPHORIBOSE PHOSPHATASE RV3807C-RELATED"/>
    <property type="match status" value="1"/>
</dbReference>
<sequence>MKPLVTRLFTLLTFLAVEVGVLLLVFLSNMVAFFYLTRVVFVERSMVLDQAAFAQLDALRAALPGLTQWVIVVTFFASAPFLVLAAVGIPAVLVWAKRRREAVEVFWAVAGSAILNQLFKTHFHRLRPDTALFPQLGLSFPSGHAMIGMALYGCLAWQLWRHRRHPQLAVALLLWAVLIGLTRIYLHVHYATDVLAGFVAGLSWLVLLRSGLHLWWREQAKVEDSEVVG</sequence>
<dbReference type="RefSeq" id="WP_135497361.1">
    <property type="nucleotide sequence ID" value="NZ_SRLD01000014.1"/>
</dbReference>
<dbReference type="EMBL" id="SRLD01000014">
    <property type="protein sequence ID" value="TGE16803.1"/>
    <property type="molecule type" value="Genomic_DNA"/>
</dbReference>
<dbReference type="PANTHER" id="PTHR14969">
    <property type="entry name" value="SPHINGOSINE-1-PHOSPHATE PHOSPHOHYDROLASE"/>
    <property type="match status" value="1"/>
</dbReference>